<feature type="compositionally biased region" description="Pro residues" evidence="1">
    <location>
        <begin position="202"/>
        <end position="217"/>
    </location>
</feature>
<feature type="domain" description="Endonuclease/exonuclease/phosphatase" evidence="2">
    <location>
        <begin position="566"/>
        <end position="668"/>
    </location>
</feature>
<feature type="region of interest" description="Disordered" evidence="1">
    <location>
        <begin position="199"/>
        <end position="246"/>
    </location>
</feature>
<reference evidence="3 4" key="1">
    <citation type="journal article" date="2016" name="Mol. Biol. Evol.">
        <title>Comparative Genomics of Early-Diverging Mushroom-Forming Fungi Provides Insights into the Origins of Lignocellulose Decay Capabilities.</title>
        <authorList>
            <person name="Nagy L.G."/>
            <person name="Riley R."/>
            <person name="Tritt A."/>
            <person name="Adam C."/>
            <person name="Daum C."/>
            <person name="Floudas D."/>
            <person name="Sun H."/>
            <person name="Yadav J.S."/>
            <person name="Pangilinan J."/>
            <person name="Larsson K.H."/>
            <person name="Matsuura K."/>
            <person name="Barry K."/>
            <person name="Labutti K."/>
            <person name="Kuo R."/>
            <person name="Ohm R.A."/>
            <person name="Bhattacharya S.S."/>
            <person name="Shirouzu T."/>
            <person name="Yoshinaga Y."/>
            <person name="Martin F.M."/>
            <person name="Grigoriev I.V."/>
            <person name="Hibbett D.S."/>
        </authorList>
    </citation>
    <scope>NUCLEOTIDE SEQUENCE [LARGE SCALE GENOMIC DNA]</scope>
    <source>
        <strain evidence="3 4">93-53</strain>
    </source>
</reference>
<gene>
    <name evidence="3" type="ORF">LAESUDRAFT_761248</name>
</gene>
<dbReference type="OrthoDB" id="2855870at2759"/>
<accession>A0A165D436</accession>
<dbReference type="InParanoid" id="A0A165D436"/>
<feature type="compositionally biased region" description="Low complexity" evidence="1">
    <location>
        <begin position="225"/>
        <end position="246"/>
    </location>
</feature>
<dbReference type="AlphaFoldDB" id="A0A165D436"/>
<dbReference type="Proteomes" id="UP000076871">
    <property type="component" value="Unassembled WGS sequence"/>
</dbReference>
<dbReference type="GO" id="GO:0003824">
    <property type="term" value="F:catalytic activity"/>
    <property type="evidence" value="ECO:0007669"/>
    <property type="project" value="InterPro"/>
</dbReference>
<protein>
    <recommendedName>
        <fullName evidence="2">Endonuclease/exonuclease/phosphatase domain-containing protein</fullName>
    </recommendedName>
</protein>
<sequence>MSAISAQQVTASESNMEGIGVERTPPGGSPPPASATTSASAPTNTHPPVHDNMRDTIRSLRNNLNNLAVGVQRVIEGPYVAVAYSDEFENCAVALSTCIRDFHNALVNDPLIVDTEAGAQILPLYQGLFHQQLASAAVLLDDDTLMDEVLRTRPRTEGALPVGIDVQAALTKAVEDGVRMATSAINTWLSAIEAQLVRGRPLPHPPQAPEGPRPQPPVCTGCQRAPAATSGAAAPAAQPTTQPEAQALNTPTMAQVAAKNCEKCYVLLITSEQHAAIEAGGTMPQWYAKVHTHLRETPTWAKVRFLGLRFAGPTKVQAAFSHDSPDALIKECLRPIHHLLGVVPRALSPALGPREQASVPQDFRPLAPVTKLFLPSCPLRHPDSGDMLTEEEILAELRRNSMFSSIHFNGLPGFVVPPEHREQLGKSSLIISIEDVHCDFCAHNLLGRDNRSDAAGFVWFYGSRLMVKKSKDRPVFQPWWGQIGIDTPHGSESGATVFGHVNVWPYGLDAYHFPSTSALPRPRASILVRRVLLNTYHISMRTDLVSDPDVVVLHFVSRSDPTHDFFVVNCYNEGSRAQHRVLPTLYDIPFPPRANLLVTGDFNLHHPLWSWTGRASRSASTASTAFAGWLERESLEILNDLDQPTHMVNGDLLSGTIIDLLWWNDACDTARANVQAAPTREERREAKATLSATIRQARKDWTREAVARLQHTDPWWLASWTKGVRAPPLPVIRADGVTGSLPADAGRLVTRFYFPASPPLPNLPPLFTSAPPAAHPDRPLLITEVTAAIEATSNYSAPGISGVSWRLLKWVWRSGARHALFLFLSSSLRLGYLPAPLRAAAVVYLPKPGKADYTAPKSH</sequence>
<dbReference type="STRING" id="1314785.A0A165D436"/>
<evidence type="ECO:0000313" key="3">
    <source>
        <dbReference type="EMBL" id="KZT04116.1"/>
    </source>
</evidence>
<dbReference type="SUPFAM" id="SSF56219">
    <property type="entry name" value="DNase I-like"/>
    <property type="match status" value="1"/>
</dbReference>
<evidence type="ECO:0000259" key="2">
    <source>
        <dbReference type="Pfam" id="PF14529"/>
    </source>
</evidence>
<keyword evidence="4" id="KW-1185">Reference proteome</keyword>
<feature type="region of interest" description="Disordered" evidence="1">
    <location>
        <begin position="1"/>
        <end position="51"/>
    </location>
</feature>
<organism evidence="3 4">
    <name type="scientific">Laetiporus sulphureus 93-53</name>
    <dbReference type="NCBI Taxonomy" id="1314785"/>
    <lineage>
        <taxon>Eukaryota</taxon>
        <taxon>Fungi</taxon>
        <taxon>Dikarya</taxon>
        <taxon>Basidiomycota</taxon>
        <taxon>Agaricomycotina</taxon>
        <taxon>Agaricomycetes</taxon>
        <taxon>Polyporales</taxon>
        <taxon>Laetiporus</taxon>
    </lineage>
</organism>
<proteinExistence type="predicted"/>
<feature type="compositionally biased region" description="Low complexity" evidence="1">
    <location>
        <begin position="34"/>
        <end position="43"/>
    </location>
</feature>
<dbReference type="RefSeq" id="XP_040761856.1">
    <property type="nucleotide sequence ID" value="XM_040912887.1"/>
</dbReference>
<dbReference type="Gene3D" id="3.60.10.10">
    <property type="entry name" value="Endonuclease/exonuclease/phosphatase"/>
    <property type="match status" value="1"/>
</dbReference>
<name>A0A165D436_9APHY</name>
<evidence type="ECO:0000256" key="1">
    <source>
        <dbReference type="SAM" id="MobiDB-lite"/>
    </source>
</evidence>
<dbReference type="InterPro" id="IPR036691">
    <property type="entry name" value="Endo/exonu/phosph_ase_sf"/>
</dbReference>
<dbReference type="EMBL" id="KV427638">
    <property type="protein sequence ID" value="KZT04116.1"/>
    <property type="molecule type" value="Genomic_DNA"/>
</dbReference>
<dbReference type="InterPro" id="IPR005135">
    <property type="entry name" value="Endo/exonuclease/phosphatase"/>
</dbReference>
<dbReference type="Pfam" id="PF14529">
    <property type="entry name" value="Exo_endo_phos_2"/>
    <property type="match status" value="1"/>
</dbReference>
<dbReference type="GeneID" id="63829915"/>
<evidence type="ECO:0000313" key="4">
    <source>
        <dbReference type="Proteomes" id="UP000076871"/>
    </source>
</evidence>
<feature type="compositionally biased region" description="Polar residues" evidence="1">
    <location>
        <begin position="1"/>
        <end position="15"/>
    </location>
</feature>